<evidence type="ECO:0000259" key="4">
    <source>
        <dbReference type="Pfam" id="PF14541"/>
    </source>
</evidence>
<proteinExistence type="inferred from homology"/>
<dbReference type="PANTHER" id="PTHR21649">
    <property type="entry name" value="CHLOROPHYLL A/B BINDING PROTEIN"/>
    <property type="match status" value="1"/>
</dbReference>
<evidence type="ECO:0000313" key="5">
    <source>
        <dbReference type="EMBL" id="KAK1368878.1"/>
    </source>
</evidence>
<dbReference type="GO" id="GO:0009523">
    <property type="term" value="C:photosystem II"/>
    <property type="evidence" value="ECO:0007669"/>
    <property type="project" value="UniProtKB-KW"/>
</dbReference>
<protein>
    <recommendedName>
        <fullName evidence="3">Chlorophyll a-b binding protein, chloroplastic</fullName>
    </recommendedName>
</protein>
<comment type="caution">
    <text evidence="5">The sequence shown here is derived from an EMBL/GenBank/DDBJ whole genome shotgun (WGS) entry which is preliminary data.</text>
</comment>
<keyword evidence="3" id="KW-0602">Photosynthesis</keyword>
<dbReference type="GO" id="GO:0009522">
    <property type="term" value="C:photosystem I"/>
    <property type="evidence" value="ECO:0007669"/>
    <property type="project" value="UniProtKB-KW"/>
</dbReference>
<keyword evidence="1 3" id="KW-0604">Photosystem II</keyword>
<feature type="binding site" description="axial binding residue" evidence="2">
    <location>
        <position position="56"/>
    </location>
    <ligand>
        <name>chlorophyll b</name>
        <dbReference type="ChEBI" id="CHEBI:61721"/>
        <label>1</label>
    </ligand>
    <ligandPart>
        <name>Mg</name>
        <dbReference type="ChEBI" id="CHEBI:25107"/>
    </ligandPart>
</feature>
<dbReference type="InterPro" id="IPR032799">
    <property type="entry name" value="TAXi_C"/>
</dbReference>
<organism evidence="5 6">
    <name type="scientific">Heracleum sosnowskyi</name>
    <dbReference type="NCBI Taxonomy" id="360622"/>
    <lineage>
        <taxon>Eukaryota</taxon>
        <taxon>Viridiplantae</taxon>
        <taxon>Streptophyta</taxon>
        <taxon>Embryophyta</taxon>
        <taxon>Tracheophyta</taxon>
        <taxon>Spermatophyta</taxon>
        <taxon>Magnoliopsida</taxon>
        <taxon>eudicotyledons</taxon>
        <taxon>Gunneridae</taxon>
        <taxon>Pentapetalae</taxon>
        <taxon>asterids</taxon>
        <taxon>campanulids</taxon>
        <taxon>Apiales</taxon>
        <taxon>Apiaceae</taxon>
        <taxon>Apioideae</taxon>
        <taxon>apioid superclade</taxon>
        <taxon>Tordylieae</taxon>
        <taxon>Tordyliinae</taxon>
        <taxon>Heracleum</taxon>
    </lineage>
</organism>
<dbReference type="GO" id="GO:0009535">
    <property type="term" value="C:chloroplast thylakoid membrane"/>
    <property type="evidence" value="ECO:0007669"/>
    <property type="project" value="UniProtKB-SubCell"/>
</dbReference>
<evidence type="ECO:0000256" key="3">
    <source>
        <dbReference type="RuleBase" id="RU363080"/>
    </source>
</evidence>
<reference evidence="5" key="2">
    <citation type="submission" date="2023-05" db="EMBL/GenBank/DDBJ databases">
        <authorList>
            <person name="Schelkunov M.I."/>
        </authorList>
    </citation>
    <scope>NUCLEOTIDE SEQUENCE</scope>
    <source>
        <strain evidence="5">Hsosn_3</strain>
        <tissue evidence="5">Leaf</tissue>
    </source>
</reference>
<accession>A0AAD8HM67</accession>
<dbReference type="Gene3D" id="2.40.70.10">
    <property type="entry name" value="Acid Proteases"/>
    <property type="match status" value="1"/>
</dbReference>
<dbReference type="InterPro" id="IPR021109">
    <property type="entry name" value="Peptidase_aspartic_dom_sf"/>
</dbReference>
<dbReference type="InterPro" id="IPR001344">
    <property type="entry name" value="Chloro_AB-bd_pln"/>
</dbReference>
<comment type="function">
    <text evidence="3">The light-harvesting complex (LHC) functions as a light receptor, it captures and delivers excitation energy to photosystems with which it is closely associated.</text>
</comment>
<dbReference type="AlphaFoldDB" id="A0AAD8HM67"/>
<keyword evidence="3" id="KW-0157">Chromophore</keyword>
<evidence type="ECO:0000256" key="2">
    <source>
        <dbReference type="PIRSR" id="PIRSR601344-1"/>
    </source>
</evidence>
<dbReference type="EMBL" id="JAUIZM010000008">
    <property type="protein sequence ID" value="KAK1368878.1"/>
    <property type="molecule type" value="Genomic_DNA"/>
</dbReference>
<comment type="subcellular location">
    <subcellularLocation>
        <location evidence="3">Plastid</location>
        <location evidence="3">Chloroplast thylakoid membrane</location>
    </subcellularLocation>
</comment>
<gene>
    <name evidence="5" type="ORF">POM88_034970</name>
</gene>
<keyword evidence="6" id="KW-1185">Reference proteome</keyword>
<evidence type="ECO:0000313" key="6">
    <source>
        <dbReference type="Proteomes" id="UP001237642"/>
    </source>
</evidence>
<reference evidence="5" key="1">
    <citation type="submission" date="2023-02" db="EMBL/GenBank/DDBJ databases">
        <title>Genome of toxic invasive species Heracleum sosnowskyi carries increased number of genes despite the absence of recent whole-genome duplications.</title>
        <authorList>
            <person name="Schelkunov M."/>
            <person name="Shtratnikova V."/>
            <person name="Makarenko M."/>
            <person name="Klepikova A."/>
            <person name="Omelchenko D."/>
            <person name="Novikova G."/>
            <person name="Obukhova E."/>
            <person name="Bogdanov V."/>
            <person name="Penin A."/>
            <person name="Logacheva M."/>
        </authorList>
    </citation>
    <scope>NUCLEOTIDE SEQUENCE</scope>
    <source>
        <strain evidence="5">Hsosn_3</strain>
        <tissue evidence="5">Leaf</tissue>
    </source>
</reference>
<feature type="domain" description="Xylanase inhibitor C-terminal" evidence="4">
    <location>
        <begin position="79"/>
        <end position="135"/>
    </location>
</feature>
<keyword evidence="2 3" id="KW-0148">Chlorophyll</keyword>
<evidence type="ECO:0000256" key="1">
    <source>
        <dbReference type="ARBA" id="ARBA00023276"/>
    </source>
</evidence>
<keyword evidence="3" id="KW-0793">Thylakoid</keyword>
<sequence>MGAASVALNSPSFTRKAVQLAPSSSELFGNGRISMRKTVKAPVSDSPWYGLDRVKYLGPFCGEAPSYVTSEFPGDYQCKKNWRFYGANAMVSVNKEVLCLAFVDGGLEPRTSVVIRGHQMENYLIEFDLVSSKLGPLCHIDFRKKMIWVDGLSNELQFSLIKFCKHFSDDWLAGIRTVISTGFYSNL</sequence>
<dbReference type="Pfam" id="PF14541">
    <property type="entry name" value="TAXi_C"/>
    <property type="match status" value="1"/>
</dbReference>
<keyword evidence="3" id="KW-0150">Chloroplast</keyword>
<dbReference type="GO" id="GO:0016168">
    <property type="term" value="F:chlorophyll binding"/>
    <property type="evidence" value="ECO:0007669"/>
    <property type="project" value="UniProtKB-KW"/>
</dbReference>
<comment type="similarity">
    <text evidence="3">Belongs to the light-harvesting chlorophyll a/b-binding (LHC) protein family.</text>
</comment>
<dbReference type="SUPFAM" id="SSF50630">
    <property type="entry name" value="Acid proteases"/>
    <property type="match status" value="1"/>
</dbReference>
<dbReference type="GO" id="GO:0009765">
    <property type="term" value="P:photosynthesis, light harvesting"/>
    <property type="evidence" value="ECO:0007669"/>
    <property type="project" value="InterPro"/>
</dbReference>
<name>A0AAD8HM67_9APIA</name>
<keyword evidence="3" id="KW-0934">Plastid</keyword>
<keyword evidence="3" id="KW-0603">Photosystem I</keyword>
<dbReference type="Proteomes" id="UP001237642">
    <property type="component" value="Unassembled WGS sequence"/>
</dbReference>